<organism evidence="1 2">
    <name type="scientific">Asparagus officinalis</name>
    <name type="common">Garden asparagus</name>
    <dbReference type="NCBI Taxonomy" id="4686"/>
    <lineage>
        <taxon>Eukaryota</taxon>
        <taxon>Viridiplantae</taxon>
        <taxon>Streptophyta</taxon>
        <taxon>Embryophyta</taxon>
        <taxon>Tracheophyta</taxon>
        <taxon>Spermatophyta</taxon>
        <taxon>Magnoliopsida</taxon>
        <taxon>Liliopsida</taxon>
        <taxon>Asparagales</taxon>
        <taxon>Asparagaceae</taxon>
        <taxon>Asparagoideae</taxon>
        <taxon>Asparagus</taxon>
    </lineage>
</organism>
<accession>A0A5P1F0W5</accession>
<sequence length="66" mass="6983">MWRACAGSARGAVVKLLSLEQGKGEAVLSLDKGEACPSITCRQALRPAEPRQIGMSLTEPSEINSL</sequence>
<proteinExistence type="predicted"/>
<evidence type="ECO:0000313" key="1">
    <source>
        <dbReference type="EMBL" id="ONK71363.1"/>
    </source>
</evidence>
<dbReference type="AlphaFoldDB" id="A0A5P1F0W5"/>
<gene>
    <name evidence="1" type="ORF">A4U43_C04F7770</name>
</gene>
<evidence type="ECO:0000313" key="2">
    <source>
        <dbReference type="Proteomes" id="UP000243459"/>
    </source>
</evidence>
<name>A0A5P1F0W5_ASPOF</name>
<dbReference type="Proteomes" id="UP000243459">
    <property type="component" value="Chromosome 4"/>
</dbReference>
<dbReference type="Gramene" id="ONK71363">
    <property type="protein sequence ID" value="ONK71363"/>
    <property type="gene ID" value="A4U43_C04F7770"/>
</dbReference>
<dbReference type="EMBL" id="CM007384">
    <property type="protein sequence ID" value="ONK71363.1"/>
    <property type="molecule type" value="Genomic_DNA"/>
</dbReference>
<keyword evidence="2" id="KW-1185">Reference proteome</keyword>
<protein>
    <submittedName>
        <fullName evidence="1">Uncharacterized protein</fullName>
    </submittedName>
</protein>
<reference evidence="2" key="1">
    <citation type="journal article" date="2017" name="Nat. Commun.">
        <title>The asparagus genome sheds light on the origin and evolution of a young Y chromosome.</title>
        <authorList>
            <person name="Harkess A."/>
            <person name="Zhou J."/>
            <person name="Xu C."/>
            <person name="Bowers J.E."/>
            <person name="Van der Hulst R."/>
            <person name="Ayyampalayam S."/>
            <person name="Mercati F."/>
            <person name="Riccardi P."/>
            <person name="McKain M.R."/>
            <person name="Kakrana A."/>
            <person name="Tang H."/>
            <person name="Ray J."/>
            <person name="Groenendijk J."/>
            <person name="Arikit S."/>
            <person name="Mathioni S.M."/>
            <person name="Nakano M."/>
            <person name="Shan H."/>
            <person name="Telgmann-Rauber A."/>
            <person name="Kanno A."/>
            <person name="Yue Z."/>
            <person name="Chen H."/>
            <person name="Li W."/>
            <person name="Chen Y."/>
            <person name="Xu X."/>
            <person name="Zhang Y."/>
            <person name="Luo S."/>
            <person name="Chen H."/>
            <person name="Gao J."/>
            <person name="Mao Z."/>
            <person name="Pires J.C."/>
            <person name="Luo M."/>
            <person name="Kudrna D."/>
            <person name="Wing R.A."/>
            <person name="Meyers B.C."/>
            <person name="Yi K."/>
            <person name="Kong H."/>
            <person name="Lavrijsen P."/>
            <person name="Sunseri F."/>
            <person name="Falavigna A."/>
            <person name="Ye Y."/>
            <person name="Leebens-Mack J.H."/>
            <person name="Chen G."/>
        </authorList>
    </citation>
    <scope>NUCLEOTIDE SEQUENCE [LARGE SCALE GENOMIC DNA]</scope>
    <source>
        <strain evidence="2">cv. DH0086</strain>
    </source>
</reference>